<proteinExistence type="predicted"/>
<name>A0ABS7BXC5_9BACL</name>
<sequence>MGNIDTAIDEFIYEEIKLNRTDISAAVSSREWFLRRLQNEINRRSNEPILYTPSPFVYFGSYFKRTKVSNVDEFDVLVVIDCNTGVFSKGGTKYGIGQGNAIPNYRYANKYRKSDNSGVSPTRILNWLQSAVATVTESFGGQAPERDGQAITAYIQKHNFKIDLVPAGIFKRNDDDSIFYIIPKGDKEGSWIITSPREDINLLDGAAKNNEGFRNLVRLCKYIKNKYRFSVSSFAIESAVVQYQQTRIWTEVFSYNVREVLIYIAMIFKKGLLPDPYDFKVNLLAGVSSLDWYAQRVENIVSILDRMEQEEDQDKVIRNIYRAFKNE</sequence>
<dbReference type="Gene3D" id="3.30.460.90">
    <property type="match status" value="1"/>
</dbReference>
<accession>A0ABS7BXC5</accession>
<dbReference type="PANTHER" id="PTHR10656">
    <property type="entry name" value="CELL FATE DETERMINING PROTEIN MAB21-RELATED"/>
    <property type="match status" value="1"/>
</dbReference>
<evidence type="ECO:0000313" key="1">
    <source>
        <dbReference type="EMBL" id="MBW7453311.1"/>
    </source>
</evidence>
<keyword evidence="2" id="KW-1185">Reference proteome</keyword>
<dbReference type="RefSeq" id="WP_210042149.1">
    <property type="nucleotide sequence ID" value="NZ_JBHLVU010000073.1"/>
</dbReference>
<reference evidence="1 2" key="1">
    <citation type="submission" date="2021-07" db="EMBL/GenBank/DDBJ databases">
        <title>Paenibacillus radiodurans sp. nov., isolated from the southeastern edge of Tengger Desert.</title>
        <authorList>
            <person name="Zhang G."/>
        </authorList>
    </citation>
    <scope>NUCLEOTIDE SEQUENCE [LARGE SCALE GENOMIC DNA]</scope>
    <source>
        <strain evidence="1 2">CCM 7311</strain>
    </source>
</reference>
<dbReference type="EMBL" id="JAHZIK010000060">
    <property type="protein sequence ID" value="MBW7453311.1"/>
    <property type="molecule type" value="Genomic_DNA"/>
</dbReference>
<dbReference type="PANTHER" id="PTHR10656:SF42">
    <property type="entry name" value="CYCLIC GMP-AMP SYNTHASE-LIKE PROTEIN-RELATED"/>
    <property type="match status" value="1"/>
</dbReference>
<gene>
    <name evidence="1" type="ORF">K0U00_04590</name>
</gene>
<organism evidence="1 2">
    <name type="scientific">Paenibacillus sepulcri</name>
    <dbReference type="NCBI Taxonomy" id="359917"/>
    <lineage>
        <taxon>Bacteria</taxon>
        <taxon>Bacillati</taxon>
        <taxon>Bacillota</taxon>
        <taxon>Bacilli</taxon>
        <taxon>Bacillales</taxon>
        <taxon>Paenibacillaceae</taxon>
        <taxon>Paenibacillus</taxon>
    </lineage>
</organism>
<comment type="caution">
    <text evidence="1">The sequence shown here is derived from an EMBL/GenBank/DDBJ whole genome shotgun (WGS) entry which is preliminary data.</text>
</comment>
<evidence type="ECO:0000313" key="2">
    <source>
        <dbReference type="Proteomes" id="UP001519887"/>
    </source>
</evidence>
<evidence type="ECO:0008006" key="3">
    <source>
        <dbReference type="Google" id="ProtNLM"/>
    </source>
</evidence>
<protein>
    <recommendedName>
        <fullName evidence="3">Nucleotidyltransferase</fullName>
    </recommendedName>
</protein>
<dbReference type="Proteomes" id="UP001519887">
    <property type="component" value="Unassembled WGS sequence"/>
</dbReference>